<dbReference type="AlphaFoldDB" id="A0A2N9HJF2"/>
<dbReference type="PANTHER" id="PTHR33116">
    <property type="entry name" value="REVERSE TRANSCRIPTASE ZINC-BINDING DOMAIN-CONTAINING PROTEIN-RELATED-RELATED"/>
    <property type="match status" value="1"/>
</dbReference>
<dbReference type="EMBL" id="OIVN01003513">
    <property type="protein sequence ID" value="SPD11774.1"/>
    <property type="molecule type" value="Genomic_DNA"/>
</dbReference>
<protein>
    <submittedName>
        <fullName evidence="1">Uncharacterized protein</fullName>
    </submittedName>
</protein>
<gene>
    <name evidence="1" type="ORF">FSB_LOCUS39656</name>
</gene>
<dbReference type="PANTHER" id="PTHR33116:SF78">
    <property type="entry name" value="OS12G0587133 PROTEIN"/>
    <property type="match status" value="1"/>
</dbReference>
<organism evidence="1">
    <name type="scientific">Fagus sylvatica</name>
    <name type="common">Beechnut</name>
    <dbReference type="NCBI Taxonomy" id="28930"/>
    <lineage>
        <taxon>Eukaryota</taxon>
        <taxon>Viridiplantae</taxon>
        <taxon>Streptophyta</taxon>
        <taxon>Embryophyta</taxon>
        <taxon>Tracheophyta</taxon>
        <taxon>Spermatophyta</taxon>
        <taxon>Magnoliopsida</taxon>
        <taxon>eudicotyledons</taxon>
        <taxon>Gunneridae</taxon>
        <taxon>Pentapetalae</taxon>
        <taxon>rosids</taxon>
        <taxon>fabids</taxon>
        <taxon>Fagales</taxon>
        <taxon>Fagaceae</taxon>
        <taxon>Fagus</taxon>
    </lineage>
</organism>
<evidence type="ECO:0000313" key="1">
    <source>
        <dbReference type="EMBL" id="SPD11774.1"/>
    </source>
</evidence>
<accession>A0A2N9HJF2</accession>
<sequence>MTSVLLNCKSQLPCHRPLFNAKWEYCQLADGNAYFSASICSLKNCYSRHLCLEPAILDNSQQALADPMNDILIWFEATSRLRINLGKSELVQVGDVPHLEMLVDMLGCKTSTLPMNYLGLPLGASFKMQSIWNPIVEKMEHSPSREVVMVFWGGKGCSMEEVVKVKYSSMEGSLRWGMVLIRFWDDVWCMDGTLKAAFPELYRIARVPATLVGDNFQYRGGFVHWDVTFSHLPQDWELESFTSFLELLYSANVKGIGEDTVWWQP</sequence>
<name>A0A2N9HJF2_FAGSY</name>
<proteinExistence type="predicted"/>
<reference evidence="1" key="1">
    <citation type="submission" date="2018-02" db="EMBL/GenBank/DDBJ databases">
        <authorList>
            <person name="Cohen D.B."/>
            <person name="Kent A.D."/>
        </authorList>
    </citation>
    <scope>NUCLEOTIDE SEQUENCE</scope>
</reference>